<evidence type="ECO:0000256" key="1">
    <source>
        <dbReference type="SAM" id="MobiDB-lite"/>
    </source>
</evidence>
<keyword evidence="3" id="KW-1185">Reference proteome</keyword>
<comment type="caution">
    <text evidence="2">The sequence shown here is derived from an EMBL/GenBank/DDBJ whole genome shotgun (WGS) entry which is preliminary data.</text>
</comment>
<evidence type="ECO:0000313" key="3">
    <source>
        <dbReference type="Proteomes" id="UP000887116"/>
    </source>
</evidence>
<dbReference type="AlphaFoldDB" id="A0A8X6FB54"/>
<protein>
    <submittedName>
        <fullName evidence="2">Ras and EF-hand domain-containing protein</fullName>
    </submittedName>
</protein>
<accession>A0A8X6FB54</accession>
<feature type="region of interest" description="Disordered" evidence="1">
    <location>
        <begin position="74"/>
        <end position="98"/>
    </location>
</feature>
<dbReference type="OrthoDB" id="6512964at2759"/>
<proteinExistence type="predicted"/>
<gene>
    <name evidence="2" type="primary">X975_02867</name>
    <name evidence="2" type="ORF">TNCT_605561</name>
</gene>
<name>A0A8X6FB54_TRICU</name>
<reference evidence="2" key="1">
    <citation type="submission" date="2020-07" db="EMBL/GenBank/DDBJ databases">
        <title>Multicomponent nature underlies the extraordinary mechanical properties of spider dragline silk.</title>
        <authorList>
            <person name="Kono N."/>
            <person name="Nakamura H."/>
            <person name="Mori M."/>
            <person name="Yoshida Y."/>
            <person name="Ohtoshi R."/>
            <person name="Malay A.D."/>
            <person name="Moran D.A.P."/>
            <person name="Tomita M."/>
            <person name="Numata K."/>
            <person name="Arakawa K."/>
        </authorList>
    </citation>
    <scope>NUCLEOTIDE SEQUENCE</scope>
</reference>
<sequence>MSMFELRIRKEDHETQVQSLYMEMEEQLRQEKEKILGQERRKEQRLRDELEAELQLKDQQLRHLLDEHAQMESQLEELNSADSEKKHKNTRLQKDRDDLESRLAASERVLHEMKNQLSLLRKRSIEERRKRAQAAIKVSEGIALERENLVLELHHLKEVNKQLQDEKDELTLGTIAKMPVRVNSLTESTQIEKHWN</sequence>
<evidence type="ECO:0000313" key="2">
    <source>
        <dbReference type="EMBL" id="GFQ75623.1"/>
    </source>
</evidence>
<dbReference type="Proteomes" id="UP000887116">
    <property type="component" value="Unassembled WGS sequence"/>
</dbReference>
<dbReference type="EMBL" id="BMAO01001756">
    <property type="protein sequence ID" value="GFQ75623.1"/>
    <property type="molecule type" value="Genomic_DNA"/>
</dbReference>
<organism evidence="2 3">
    <name type="scientific">Trichonephila clavata</name>
    <name type="common">Joro spider</name>
    <name type="synonym">Nephila clavata</name>
    <dbReference type="NCBI Taxonomy" id="2740835"/>
    <lineage>
        <taxon>Eukaryota</taxon>
        <taxon>Metazoa</taxon>
        <taxon>Ecdysozoa</taxon>
        <taxon>Arthropoda</taxon>
        <taxon>Chelicerata</taxon>
        <taxon>Arachnida</taxon>
        <taxon>Araneae</taxon>
        <taxon>Araneomorphae</taxon>
        <taxon>Entelegynae</taxon>
        <taxon>Araneoidea</taxon>
        <taxon>Nephilidae</taxon>
        <taxon>Trichonephila</taxon>
    </lineage>
</organism>